<evidence type="ECO:0000256" key="1">
    <source>
        <dbReference type="SAM" id="MobiDB-lite"/>
    </source>
</evidence>
<dbReference type="InterPro" id="IPR036291">
    <property type="entry name" value="NAD(P)-bd_dom_sf"/>
</dbReference>
<gene>
    <name evidence="2" type="ORF">GCM10022223_61430</name>
</gene>
<dbReference type="NCBIfam" id="NF005762">
    <property type="entry name" value="PRK07589.1"/>
    <property type="match status" value="1"/>
</dbReference>
<dbReference type="Pfam" id="PF02423">
    <property type="entry name" value="OCD_Mu_crystall"/>
    <property type="match status" value="1"/>
</dbReference>
<sequence>MQALDALRDGAPAHPEPAGQRGGRLTRINPQSGEQLSVEIVKIGHAPTLAVAMCSPELRNLLDPAPQIDRLAGCPAAGLIPTLMAMLFVNVQNMARWVSETGPEAIISGMTEALERNFRRWPEFDRTPRLAAHSPVGVIELMPTTDGEAYTFKYVNGHPGNPAHGLQTVTAFGVMADVYTGYPTFISEMTLLTALRTAATSALAARWLAPRDVDTMAMIGAGSQAEFQALGMRAQLGISKLRVFDVDPAATAKFVRNLRGLGFGIEVAASAADAVRDTRIITTCTADKANAAVLQFADVTPGAYLNAIGGDCPGKTELDPRIVEEADVFVEHTEQTRIEGEIQRQAADFPVTELWRVIRGEAPAGSGRTVVFDSVGFAIEDFTALAYVREAVTGTRYAEHIDLIAGPDDPKDLFGMLGAPVPA</sequence>
<dbReference type="SUPFAM" id="SSF51735">
    <property type="entry name" value="NAD(P)-binding Rossmann-fold domains"/>
    <property type="match status" value="1"/>
</dbReference>
<keyword evidence="3" id="KW-1185">Reference proteome</keyword>
<dbReference type="InterPro" id="IPR023401">
    <property type="entry name" value="ODC_N"/>
</dbReference>
<dbReference type="Gene3D" id="3.30.1780.10">
    <property type="entry name" value="ornithine cyclodeaminase, domain 1"/>
    <property type="match status" value="1"/>
</dbReference>
<dbReference type="EMBL" id="BAAAZO010000012">
    <property type="protein sequence ID" value="GAA3634756.1"/>
    <property type="molecule type" value="Genomic_DNA"/>
</dbReference>
<name>A0ABP7AKM7_9ACTN</name>
<evidence type="ECO:0000313" key="2">
    <source>
        <dbReference type="EMBL" id="GAA3634756.1"/>
    </source>
</evidence>
<proteinExistence type="predicted"/>
<dbReference type="PANTHER" id="PTHR13812">
    <property type="entry name" value="KETIMINE REDUCTASE MU-CRYSTALLIN"/>
    <property type="match status" value="1"/>
</dbReference>
<protein>
    <submittedName>
        <fullName evidence="2">Ornithine cyclodeaminase</fullName>
    </submittedName>
</protein>
<feature type="region of interest" description="Disordered" evidence="1">
    <location>
        <begin position="1"/>
        <end position="30"/>
    </location>
</feature>
<accession>A0ABP7AKM7</accession>
<organism evidence="2 3">
    <name type="scientific">Kineosporia mesophila</name>
    <dbReference type="NCBI Taxonomy" id="566012"/>
    <lineage>
        <taxon>Bacteria</taxon>
        <taxon>Bacillati</taxon>
        <taxon>Actinomycetota</taxon>
        <taxon>Actinomycetes</taxon>
        <taxon>Kineosporiales</taxon>
        <taxon>Kineosporiaceae</taxon>
        <taxon>Kineosporia</taxon>
    </lineage>
</organism>
<dbReference type="InterPro" id="IPR003462">
    <property type="entry name" value="ODC_Mu_crystall"/>
</dbReference>
<dbReference type="PANTHER" id="PTHR13812:SF19">
    <property type="entry name" value="KETIMINE REDUCTASE MU-CRYSTALLIN"/>
    <property type="match status" value="1"/>
</dbReference>
<reference evidence="3" key="1">
    <citation type="journal article" date="2019" name="Int. J. Syst. Evol. Microbiol.">
        <title>The Global Catalogue of Microorganisms (GCM) 10K type strain sequencing project: providing services to taxonomists for standard genome sequencing and annotation.</title>
        <authorList>
            <consortium name="The Broad Institute Genomics Platform"/>
            <consortium name="The Broad Institute Genome Sequencing Center for Infectious Disease"/>
            <person name="Wu L."/>
            <person name="Ma J."/>
        </authorList>
    </citation>
    <scope>NUCLEOTIDE SEQUENCE [LARGE SCALE GENOMIC DNA]</scope>
    <source>
        <strain evidence="3">JCM 16902</strain>
    </source>
</reference>
<dbReference type="Gene3D" id="3.40.50.720">
    <property type="entry name" value="NAD(P)-binding Rossmann-like Domain"/>
    <property type="match status" value="1"/>
</dbReference>
<comment type="caution">
    <text evidence="2">The sequence shown here is derived from an EMBL/GenBank/DDBJ whole genome shotgun (WGS) entry which is preliminary data.</text>
</comment>
<evidence type="ECO:0000313" key="3">
    <source>
        <dbReference type="Proteomes" id="UP001501074"/>
    </source>
</evidence>
<dbReference type="Proteomes" id="UP001501074">
    <property type="component" value="Unassembled WGS sequence"/>
</dbReference>